<reference evidence="8" key="1">
    <citation type="submission" date="2011-02" db="EMBL/GenBank/DDBJ databases">
        <title>The Genome Sequence of Capsaspora owczarzaki ATCC 30864.</title>
        <authorList>
            <person name="Russ C."/>
            <person name="Cuomo C."/>
            <person name="Burger G."/>
            <person name="Gray M.W."/>
            <person name="Holland P.W.H."/>
            <person name="King N."/>
            <person name="Lang F.B.F."/>
            <person name="Roger A.J."/>
            <person name="Ruiz-Trillo I."/>
            <person name="Young S.K."/>
            <person name="Zeng Q."/>
            <person name="Gargeya S."/>
            <person name="Alvarado L."/>
            <person name="Berlin A."/>
            <person name="Chapman S.B."/>
            <person name="Chen Z."/>
            <person name="Freedman E."/>
            <person name="Gellesch M."/>
            <person name="Goldberg J."/>
            <person name="Griggs A."/>
            <person name="Gujja S."/>
            <person name="Heilman E."/>
            <person name="Heiman D."/>
            <person name="Howarth C."/>
            <person name="Mehta T."/>
            <person name="Neiman D."/>
            <person name="Pearson M."/>
            <person name="Roberts A."/>
            <person name="Saif S."/>
            <person name="Shea T."/>
            <person name="Shenoy N."/>
            <person name="Sisk P."/>
            <person name="Stolte C."/>
            <person name="Sykes S."/>
            <person name="White J."/>
            <person name="Yandava C."/>
            <person name="Haas B."/>
            <person name="Nusbaum C."/>
            <person name="Birren B."/>
        </authorList>
    </citation>
    <scope>NUCLEOTIDE SEQUENCE</scope>
    <source>
        <strain evidence="8">ATCC 30864</strain>
    </source>
</reference>
<dbReference type="GO" id="GO:0016020">
    <property type="term" value="C:membrane"/>
    <property type="evidence" value="ECO:0007669"/>
    <property type="project" value="UniProtKB-SubCell"/>
</dbReference>
<dbReference type="Pfam" id="PF05255">
    <property type="entry name" value="UPF0220"/>
    <property type="match status" value="1"/>
</dbReference>
<dbReference type="PhylomeDB" id="A0A0D2VRH6"/>
<feature type="transmembrane region" description="Helical" evidence="6">
    <location>
        <begin position="91"/>
        <end position="117"/>
    </location>
</feature>
<evidence type="ECO:0000256" key="1">
    <source>
        <dbReference type="ARBA" id="ARBA00004141"/>
    </source>
</evidence>
<feature type="transmembrane region" description="Helical" evidence="6">
    <location>
        <begin position="123"/>
        <end position="143"/>
    </location>
</feature>
<dbReference type="AlphaFoldDB" id="A0A0D2VRH6"/>
<dbReference type="EMBL" id="KE346365">
    <property type="protein sequence ID" value="KJE93472.1"/>
    <property type="molecule type" value="Genomic_DNA"/>
</dbReference>
<keyword evidence="4 6" id="KW-1133">Transmembrane helix</keyword>
<dbReference type="Proteomes" id="UP000008743">
    <property type="component" value="Unassembled WGS sequence"/>
</dbReference>
<name>A0A0D2VRH6_CAPO3</name>
<protein>
    <submittedName>
        <fullName evidence="7">Transmembrane protein 50A</fullName>
    </submittedName>
</protein>
<dbReference type="PANTHER" id="PTHR13180">
    <property type="entry name" value="SMALL MEMBRANE PROTEIN-RELATED"/>
    <property type="match status" value="1"/>
</dbReference>
<feature type="transmembrane region" description="Helical" evidence="6">
    <location>
        <begin position="23"/>
        <end position="40"/>
    </location>
</feature>
<evidence type="ECO:0000256" key="3">
    <source>
        <dbReference type="ARBA" id="ARBA00022692"/>
    </source>
</evidence>
<keyword evidence="8" id="KW-1185">Reference proteome</keyword>
<dbReference type="OrthoDB" id="268928at2759"/>
<keyword evidence="5 6" id="KW-0472">Membrane</keyword>
<dbReference type="InParanoid" id="A0A0D2VRH6"/>
<organism evidence="7 8">
    <name type="scientific">Capsaspora owczarzaki (strain ATCC 30864)</name>
    <dbReference type="NCBI Taxonomy" id="595528"/>
    <lineage>
        <taxon>Eukaryota</taxon>
        <taxon>Filasterea</taxon>
        <taxon>Capsaspora</taxon>
    </lineage>
</organism>
<dbReference type="RefSeq" id="XP_004348084.1">
    <property type="nucleotide sequence ID" value="XM_004348034.2"/>
</dbReference>
<feature type="transmembrane region" description="Helical" evidence="6">
    <location>
        <begin position="52"/>
        <end position="70"/>
    </location>
</feature>
<evidence type="ECO:0000256" key="4">
    <source>
        <dbReference type="ARBA" id="ARBA00022989"/>
    </source>
</evidence>
<evidence type="ECO:0000313" key="7">
    <source>
        <dbReference type="EMBL" id="KJE93472.1"/>
    </source>
</evidence>
<evidence type="ECO:0000256" key="2">
    <source>
        <dbReference type="ARBA" id="ARBA00005335"/>
    </source>
</evidence>
<sequence>MSGFLDNIRCSCNIDVSEYRNSIASYSSGVLFAVGWWLFIDAQSIYSFDGALWVPSVASTVALFMINAISTGHITGETYNEGCIGTTGARIWLFLGFGFAFGGLIASCWIMAANYIIDDNGDTWVGVALFLQNFLIFLSSMMFKFGRTDDTF</sequence>
<evidence type="ECO:0000256" key="6">
    <source>
        <dbReference type="SAM" id="Phobius"/>
    </source>
</evidence>
<dbReference type="OMA" id="VHITFVD"/>
<dbReference type="InterPro" id="IPR007919">
    <property type="entry name" value="UPF0220"/>
</dbReference>
<dbReference type="STRING" id="595528.A0A0D2VRH6"/>
<dbReference type="FunCoup" id="A0A0D2VRH6">
    <property type="interactions" value="67"/>
</dbReference>
<dbReference type="eggNOG" id="KOG3393">
    <property type="taxonomic scope" value="Eukaryota"/>
</dbReference>
<keyword evidence="3 6" id="KW-0812">Transmembrane</keyword>
<evidence type="ECO:0000256" key="5">
    <source>
        <dbReference type="ARBA" id="ARBA00023136"/>
    </source>
</evidence>
<accession>A0A0D2VRH6</accession>
<evidence type="ECO:0000313" key="8">
    <source>
        <dbReference type="Proteomes" id="UP000008743"/>
    </source>
</evidence>
<comment type="subcellular location">
    <subcellularLocation>
        <location evidence="1">Membrane</location>
        <topology evidence="1">Multi-pass membrane protein</topology>
    </subcellularLocation>
</comment>
<proteinExistence type="inferred from homology"/>
<comment type="similarity">
    <text evidence="2">Belongs to the UPF0220 family.</text>
</comment>
<gene>
    <name evidence="7" type="ORF">CAOG_004259</name>
</gene>